<evidence type="ECO:0000256" key="8">
    <source>
        <dbReference type="ARBA" id="ARBA00023242"/>
    </source>
</evidence>
<comment type="function">
    <text evidence="1">May be involved in cell cycle regulation.</text>
</comment>
<dbReference type="RefSeq" id="XP_065649564.1">
    <property type="nucleotide sequence ID" value="XM_065793492.1"/>
</dbReference>
<evidence type="ECO:0000256" key="3">
    <source>
        <dbReference type="ARBA" id="ARBA00011097"/>
    </source>
</evidence>
<keyword evidence="11" id="KW-1185">Reference proteome</keyword>
<keyword evidence="5" id="KW-0597">Phosphoprotein</keyword>
<feature type="compositionally biased region" description="Basic and acidic residues" evidence="10">
    <location>
        <begin position="123"/>
        <end position="152"/>
    </location>
</feature>
<feature type="compositionally biased region" description="Basic and acidic residues" evidence="10">
    <location>
        <begin position="1"/>
        <end position="21"/>
    </location>
</feature>
<dbReference type="GeneID" id="100210401"/>
<name>A0ABM4BKI6_HYDVU</name>
<protein>
    <recommendedName>
        <fullName evidence="4">PEST proteolytic signal-containing nuclear protein</fullName>
    </recommendedName>
</protein>
<evidence type="ECO:0000256" key="7">
    <source>
        <dbReference type="ARBA" id="ARBA00022990"/>
    </source>
</evidence>
<keyword evidence="6" id="KW-0832">Ubl conjugation</keyword>
<reference evidence="12" key="1">
    <citation type="submission" date="2025-08" db="UniProtKB">
        <authorList>
            <consortium name="RefSeq"/>
        </authorList>
    </citation>
    <scope>IDENTIFICATION</scope>
</reference>
<evidence type="ECO:0000313" key="11">
    <source>
        <dbReference type="Proteomes" id="UP001652625"/>
    </source>
</evidence>
<dbReference type="Proteomes" id="UP001652625">
    <property type="component" value="Chromosome 03"/>
</dbReference>
<feature type="region of interest" description="Disordered" evidence="10">
    <location>
        <begin position="110"/>
        <end position="152"/>
    </location>
</feature>
<evidence type="ECO:0000256" key="9">
    <source>
        <dbReference type="ARBA" id="ARBA00023306"/>
    </source>
</evidence>
<dbReference type="PANTHER" id="PTHR16523">
    <property type="entry name" value="PEST PROTEOLYTIC SIGNAL-CONTAINING NUCLEAR PROTEIN"/>
    <property type="match status" value="1"/>
</dbReference>
<dbReference type="PANTHER" id="PTHR16523:SF6">
    <property type="entry name" value="PEST PROTEOLYTIC SIGNAL-CONTAINING NUCLEAR PROTEIN"/>
    <property type="match status" value="1"/>
</dbReference>
<feature type="compositionally biased region" description="Polar residues" evidence="10">
    <location>
        <begin position="112"/>
        <end position="122"/>
    </location>
</feature>
<dbReference type="InterPro" id="IPR029169">
    <property type="entry name" value="PCNP"/>
</dbReference>
<proteinExistence type="predicted"/>
<evidence type="ECO:0000256" key="5">
    <source>
        <dbReference type="ARBA" id="ARBA00022553"/>
    </source>
</evidence>
<keyword evidence="7" id="KW-0007">Acetylation</keyword>
<evidence type="ECO:0000256" key="2">
    <source>
        <dbReference type="ARBA" id="ARBA00004123"/>
    </source>
</evidence>
<evidence type="ECO:0000256" key="1">
    <source>
        <dbReference type="ARBA" id="ARBA00002646"/>
    </source>
</evidence>
<keyword evidence="8" id="KW-0539">Nucleus</keyword>
<gene>
    <name evidence="12" type="primary">LOC100210401</name>
</gene>
<keyword evidence="9" id="KW-0131">Cell cycle</keyword>
<evidence type="ECO:0000256" key="10">
    <source>
        <dbReference type="SAM" id="MobiDB-lite"/>
    </source>
</evidence>
<evidence type="ECO:0000256" key="4">
    <source>
        <dbReference type="ARBA" id="ARBA00022059"/>
    </source>
</evidence>
<sequence>MSSEKEKNAVQNAEESKKCEPGKLSISLKAGDKRSCGRVDEKKTLCINIGKKKSDSSEEISKKITVTKSNNECALKDLKGRAAEAFNNESDSEEEEMPLECRMKMRNMGRDTITSAGPNSFNKGKEGFSHNSFKKFELSMKPRNNKESKHIT</sequence>
<feature type="region of interest" description="Disordered" evidence="10">
    <location>
        <begin position="1"/>
        <end position="24"/>
    </location>
</feature>
<comment type="subunit">
    <text evidence="3">Interacts with UHRF2/NIRF.</text>
</comment>
<comment type="subcellular location">
    <subcellularLocation>
        <location evidence="2">Nucleus</location>
    </subcellularLocation>
</comment>
<organism evidence="11 12">
    <name type="scientific">Hydra vulgaris</name>
    <name type="common">Hydra</name>
    <name type="synonym">Hydra attenuata</name>
    <dbReference type="NCBI Taxonomy" id="6087"/>
    <lineage>
        <taxon>Eukaryota</taxon>
        <taxon>Metazoa</taxon>
        <taxon>Cnidaria</taxon>
        <taxon>Hydrozoa</taxon>
        <taxon>Hydroidolina</taxon>
        <taxon>Anthoathecata</taxon>
        <taxon>Aplanulata</taxon>
        <taxon>Hydridae</taxon>
        <taxon>Hydra</taxon>
    </lineage>
</organism>
<evidence type="ECO:0000256" key="6">
    <source>
        <dbReference type="ARBA" id="ARBA00022843"/>
    </source>
</evidence>
<dbReference type="Pfam" id="PF15473">
    <property type="entry name" value="PCNP"/>
    <property type="match status" value="1"/>
</dbReference>
<evidence type="ECO:0000313" key="12">
    <source>
        <dbReference type="RefSeq" id="XP_065649564.1"/>
    </source>
</evidence>
<accession>A0ABM4BKI6</accession>